<organism evidence="2 3">
    <name type="scientific">Streptococcus panodentis</name>
    <dbReference type="NCBI Taxonomy" id="1581472"/>
    <lineage>
        <taxon>Bacteria</taxon>
        <taxon>Bacillati</taxon>
        <taxon>Bacillota</taxon>
        <taxon>Bacilli</taxon>
        <taxon>Lactobacillales</taxon>
        <taxon>Streptococcaceae</taxon>
        <taxon>Streptococcus</taxon>
    </lineage>
</organism>
<gene>
    <name evidence="2" type="ORF">DHL47_11625</name>
</gene>
<sequence>MDRRGGNAKKSRKKDIEGSVQKGLTGAIIGERGADEGSGVPGFGAFRSLKDERCRHILRDA</sequence>
<evidence type="ECO:0000313" key="3">
    <source>
        <dbReference type="Proteomes" id="UP001519349"/>
    </source>
</evidence>
<feature type="compositionally biased region" description="Basic residues" evidence="1">
    <location>
        <begin position="1"/>
        <end position="13"/>
    </location>
</feature>
<name>A0ABS5AZE6_9STRE</name>
<accession>A0ABS5AZE6</accession>
<dbReference type="Proteomes" id="UP001519349">
    <property type="component" value="Unassembled WGS sequence"/>
</dbReference>
<comment type="caution">
    <text evidence="2">The sequence shown here is derived from an EMBL/GenBank/DDBJ whole genome shotgun (WGS) entry which is preliminary data.</text>
</comment>
<feature type="region of interest" description="Disordered" evidence="1">
    <location>
        <begin position="1"/>
        <end position="45"/>
    </location>
</feature>
<proteinExistence type="predicted"/>
<keyword evidence="3" id="KW-1185">Reference proteome</keyword>
<reference evidence="2 3" key="1">
    <citation type="submission" date="2018-05" db="EMBL/GenBank/DDBJ databases">
        <title>Draft genome sequence of Streptococcus panodentis CCUG 70867T.</title>
        <authorList>
            <person name="Salva-Serra F."/>
            <person name="Mendez V."/>
            <person name="Jaen-Luchoro D."/>
            <person name="Gonzales-Siles L."/>
            <person name="Karlsson R."/>
            <person name="Engstrom-Jakobsson H."/>
            <person name="Busquets A."/>
            <person name="Gomila M."/>
            <person name="Pineiro-Iglesias B."/>
            <person name="Bennasar-Figueras A."/>
            <person name="Seeger M."/>
            <person name="Moore E."/>
        </authorList>
    </citation>
    <scope>NUCLEOTIDE SEQUENCE [LARGE SCALE GENOMIC DNA]</scope>
    <source>
        <strain evidence="2 3">CCUG 70867</strain>
    </source>
</reference>
<evidence type="ECO:0000313" key="2">
    <source>
        <dbReference type="EMBL" id="MBP2621953.1"/>
    </source>
</evidence>
<dbReference type="EMBL" id="QFAY01000028">
    <property type="protein sequence ID" value="MBP2621953.1"/>
    <property type="molecule type" value="Genomic_DNA"/>
</dbReference>
<protein>
    <submittedName>
        <fullName evidence="2">Uncharacterized protein</fullName>
    </submittedName>
</protein>
<evidence type="ECO:0000256" key="1">
    <source>
        <dbReference type="SAM" id="MobiDB-lite"/>
    </source>
</evidence>